<feature type="region of interest" description="Disordered" evidence="1">
    <location>
        <begin position="1"/>
        <end position="44"/>
    </location>
</feature>
<dbReference type="EMBL" id="QGNW01000427">
    <property type="protein sequence ID" value="RVW71903.1"/>
    <property type="molecule type" value="Genomic_DNA"/>
</dbReference>
<evidence type="ECO:0000313" key="3">
    <source>
        <dbReference type="EMBL" id="RVW71903.1"/>
    </source>
</evidence>
<organism evidence="2 4">
    <name type="scientific">Vitis vinifera</name>
    <name type="common">Grape</name>
    <dbReference type="NCBI Taxonomy" id="29760"/>
    <lineage>
        <taxon>Eukaryota</taxon>
        <taxon>Viridiplantae</taxon>
        <taxon>Streptophyta</taxon>
        <taxon>Embryophyta</taxon>
        <taxon>Tracheophyta</taxon>
        <taxon>Spermatophyta</taxon>
        <taxon>Magnoliopsida</taxon>
        <taxon>eudicotyledons</taxon>
        <taxon>Gunneridae</taxon>
        <taxon>Pentapetalae</taxon>
        <taxon>rosids</taxon>
        <taxon>Vitales</taxon>
        <taxon>Vitaceae</taxon>
        <taxon>Viteae</taxon>
        <taxon>Vitis</taxon>
    </lineage>
</organism>
<accession>A0A438CTR8</accession>
<evidence type="ECO:0000313" key="4">
    <source>
        <dbReference type="Proteomes" id="UP000288805"/>
    </source>
</evidence>
<name>A0A438CTR8_VITVI</name>
<reference evidence="2 4" key="1">
    <citation type="journal article" date="2018" name="PLoS Genet.">
        <title>Population sequencing reveals clonal diversity and ancestral inbreeding in the grapevine cultivar Chardonnay.</title>
        <authorList>
            <person name="Roach M.J."/>
            <person name="Johnson D.L."/>
            <person name="Bohlmann J."/>
            <person name="van Vuuren H.J."/>
            <person name="Jones S.J."/>
            <person name="Pretorius I.S."/>
            <person name="Schmidt S.A."/>
            <person name="Borneman A.R."/>
        </authorList>
    </citation>
    <scope>NUCLEOTIDE SEQUENCE [LARGE SCALE GENOMIC DNA]</scope>
    <source>
        <strain evidence="4">cv. Chardonnay</strain>
        <strain evidence="2">I10V1</strain>
        <tissue evidence="2">Leaf</tissue>
    </source>
</reference>
<dbReference type="AlphaFoldDB" id="A0A438CTR8"/>
<feature type="compositionally biased region" description="Low complexity" evidence="1">
    <location>
        <begin position="24"/>
        <end position="37"/>
    </location>
</feature>
<sequence length="92" mass="9925">MDCSSGSIPVSIDDKDSQTKNMGSSSSSLASCSSEGSINGGSSQRNLFYKKSLTSADVYFSRLMIPLESAAIDFLLGPEKWQICEETWTRTG</sequence>
<dbReference type="Proteomes" id="UP000288805">
    <property type="component" value="Unassembled WGS sequence"/>
</dbReference>
<comment type="caution">
    <text evidence="2">The sequence shown here is derived from an EMBL/GenBank/DDBJ whole genome shotgun (WGS) entry which is preliminary data.</text>
</comment>
<proteinExistence type="predicted"/>
<dbReference type="EMBL" id="QGNW01002001">
    <property type="protein sequence ID" value="RVW26591.1"/>
    <property type="molecule type" value="Genomic_DNA"/>
</dbReference>
<gene>
    <name evidence="3" type="ORF">CK203_058415</name>
    <name evidence="2" type="ORF">CK203_116226</name>
</gene>
<evidence type="ECO:0000256" key="1">
    <source>
        <dbReference type="SAM" id="MobiDB-lite"/>
    </source>
</evidence>
<protein>
    <submittedName>
        <fullName evidence="2">Uncharacterized protein</fullName>
    </submittedName>
</protein>
<evidence type="ECO:0000313" key="2">
    <source>
        <dbReference type="EMBL" id="RVW26591.1"/>
    </source>
</evidence>